<dbReference type="Proteomes" id="UP000596742">
    <property type="component" value="Unassembled WGS sequence"/>
</dbReference>
<name>A0A8B6BQU2_MYTGA</name>
<comment type="caution">
    <text evidence="1">The sequence shown here is derived from an EMBL/GenBank/DDBJ whole genome shotgun (WGS) entry which is preliminary data.</text>
</comment>
<protein>
    <submittedName>
        <fullName evidence="1">Uncharacterized protein</fullName>
    </submittedName>
</protein>
<organism evidence="1 2">
    <name type="scientific">Mytilus galloprovincialis</name>
    <name type="common">Mediterranean mussel</name>
    <dbReference type="NCBI Taxonomy" id="29158"/>
    <lineage>
        <taxon>Eukaryota</taxon>
        <taxon>Metazoa</taxon>
        <taxon>Spiralia</taxon>
        <taxon>Lophotrochozoa</taxon>
        <taxon>Mollusca</taxon>
        <taxon>Bivalvia</taxon>
        <taxon>Autobranchia</taxon>
        <taxon>Pteriomorphia</taxon>
        <taxon>Mytilida</taxon>
        <taxon>Mytiloidea</taxon>
        <taxon>Mytilidae</taxon>
        <taxon>Mytilinae</taxon>
        <taxon>Mytilus</taxon>
    </lineage>
</organism>
<proteinExistence type="predicted"/>
<gene>
    <name evidence="1" type="ORF">MGAL_10B034984</name>
</gene>
<dbReference type="EMBL" id="UYJE01000485">
    <property type="protein sequence ID" value="VDH93680.1"/>
    <property type="molecule type" value="Genomic_DNA"/>
</dbReference>
<sequence length="78" mass="8751">MPNFKSFPAEAGTTKPLNCLAGSFTENYYTKQLNITRRVCDDQLEFVCRIDNTSSTTQSQSTLVSRTIQKGSMTSFDK</sequence>
<evidence type="ECO:0000313" key="1">
    <source>
        <dbReference type="EMBL" id="VDH93680.1"/>
    </source>
</evidence>
<feature type="non-terminal residue" evidence="1">
    <location>
        <position position="78"/>
    </location>
</feature>
<keyword evidence="2" id="KW-1185">Reference proteome</keyword>
<dbReference type="AlphaFoldDB" id="A0A8B6BQU2"/>
<accession>A0A8B6BQU2</accession>
<evidence type="ECO:0000313" key="2">
    <source>
        <dbReference type="Proteomes" id="UP000596742"/>
    </source>
</evidence>
<reference evidence="1" key="1">
    <citation type="submission" date="2018-11" db="EMBL/GenBank/DDBJ databases">
        <authorList>
            <person name="Alioto T."/>
            <person name="Alioto T."/>
        </authorList>
    </citation>
    <scope>NUCLEOTIDE SEQUENCE</scope>
</reference>